<dbReference type="EMBL" id="BGPR01009818">
    <property type="protein sequence ID" value="GBN42473.1"/>
    <property type="molecule type" value="Genomic_DNA"/>
</dbReference>
<protein>
    <submittedName>
        <fullName evidence="1">Uncharacterized protein</fullName>
    </submittedName>
</protein>
<sequence length="113" mass="12743">MYLLEICQALRLGNCSDELARRSLSTPLADNSQQRSKIILNTMSQHHDLAELLGCRVTGRLEAGQTQSVLTEALGVLKVSFPDYGIGFRKLEMFAEEQDKDVRKQQHKIRIGI</sequence>
<gene>
    <name evidence="1" type="ORF">AVEN_32436_1</name>
</gene>
<dbReference type="Proteomes" id="UP000499080">
    <property type="component" value="Unassembled WGS sequence"/>
</dbReference>
<evidence type="ECO:0000313" key="2">
    <source>
        <dbReference type="Proteomes" id="UP000499080"/>
    </source>
</evidence>
<evidence type="ECO:0000313" key="1">
    <source>
        <dbReference type="EMBL" id="GBN42473.1"/>
    </source>
</evidence>
<dbReference type="AlphaFoldDB" id="A0A4Y2NUC8"/>
<organism evidence="1 2">
    <name type="scientific">Araneus ventricosus</name>
    <name type="common">Orbweaver spider</name>
    <name type="synonym">Epeira ventricosa</name>
    <dbReference type="NCBI Taxonomy" id="182803"/>
    <lineage>
        <taxon>Eukaryota</taxon>
        <taxon>Metazoa</taxon>
        <taxon>Ecdysozoa</taxon>
        <taxon>Arthropoda</taxon>
        <taxon>Chelicerata</taxon>
        <taxon>Arachnida</taxon>
        <taxon>Araneae</taxon>
        <taxon>Araneomorphae</taxon>
        <taxon>Entelegynae</taxon>
        <taxon>Araneoidea</taxon>
        <taxon>Araneidae</taxon>
        <taxon>Araneus</taxon>
    </lineage>
</organism>
<accession>A0A4Y2NUC8</accession>
<comment type="caution">
    <text evidence="1">The sequence shown here is derived from an EMBL/GenBank/DDBJ whole genome shotgun (WGS) entry which is preliminary data.</text>
</comment>
<reference evidence="1 2" key="1">
    <citation type="journal article" date="2019" name="Sci. Rep.">
        <title>Orb-weaving spider Araneus ventricosus genome elucidates the spidroin gene catalogue.</title>
        <authorList>
            <person name="Kono N."/>
            <person name="Nakamura H."/>
            <person name="Ohtoshi R."/>
            <person name="Moran D.A.P."/>
            <person name="Shinohara A."/>
            <person name="Yoshida Y."/>
            <person name="Fujiwara M."/>
            <person name="Mori M."/>
            <person name="Tomita M."/>
            <person name="Arakawa K."/>
        </authorList>
    </citation>
    <scope>NUCLEOTIDE SEQUENCE [LARGE SCALE GENOMIC DNA]</scope>
</reference>
<keyword evidence="2" id="KW-1185">Reference proteome</keyword>
<proteinExistence type="predicted"/>
<name>A0A4Y2NUC8_ARAVE</name>